<gene>
    <name evidence="1" type="ORF">QAD02_008410</name>
</gene>
<proteinExistence type="predicted"/>
<protein>
    <submittedName>
        <fullName evidence="1">Uncharacterized protein</fullName>
    </submittedName>
</protein>
<dbReference type="Proteomes" id="UP001239111">
    <property type="component" value="Chromosome 4"/>
</dbReference>
<organism evidence="1 2">
    <name type="scientific">Eretmocerus hayati</name>
    <dbReference type="NCBI Taxonomy" id="131215"/>
    <lineage>
        <taxon>Eukaryota</taxon>
        <taxon>Metazoa</taxon>
        <taxon>Ecdysozoa</taxon>
        <taxon>Arthropoda</taxon>
        <taxon>Hexapoda</taxon>
        <taxon>Insecta</taxon>
        <taxon>Pterygota</taxon>
        <taxon>Neoptera</taxon>
        <taxon>Endopterygota</taxon>
        <taxon>Hymenoptera</taxon>
        <taxon>Apocrita</taxon>
        <taxon>Proctotrupomorpha</taxon>
        <taxon>Chalcidoidea</taxon>
        <taxon>Aphelinidae</taxon>
        <taxon>Aphelininae</taxon>
        <taxon>Eretmocerus</taxon>
    </lineage>
</organism>
<sequence length="194" mass="22805">MAHLFPLEKGSPRQNKRNSYIAYGESGVEFGGINFPVRLIDIPRFEALNGDISVKVYQISDDKKIHPVYKTLTEIAQHVDLLLLHLNNIYGEDDDDRKDNDKLHEEVIDSEDPDLKKSKRFNFEKSKLIENTFQRYIPYSVGLYYHSRYEEEESYYTSSSGRDCTISFAQELRKIAERVQSVRNREFPTSRHEY</sequence>
<keyword evidence="2" id="KW-1185">Reference proteome</keyword>
<name>A0ACC2N700_9HYME</name>
<evidence type="ECO:0000313" key="1">
    <source>
        <dbReference type="EMBL" id="KAJ8666748.1"/>
    </source>
</evidence>
<dbReference type="EMBL" id="CM056744">
    <property type="protein sequence ID" value="KAJ8666748.1"/>
    <property type="molecule type" value="Genomic_DNA"/>
</dbReference>
<reference evidence="1" key="1">
    <citation type="submission" date="2023-04" db="EMBL/GenBank/DDBJ databases">
        <title>A chromosome-level genome assembly of the parasitoid wasp Eretmocerus hayati.</title>
        <authorList>
            <person name="Zhong Y."/>
            <person name="Liu S."/>
            <person name="Liu Y."/>
        </authorList>
    </citation>
    <scope>NUCLEOTIDE SEQUENCE</scope>
    <source>
        <strain evidence="1">ZJU_SS_LIU_2023</strain>
    </source>
</reference>
<comment type="caution">
    <text evidence="1">The sequence shown here is derived from an EMBL/GenBank/DDBJ whole genome shotgun (WGS) entry which is preliminary data.</text>
</comment>
<accession>A0ACC2N700</accession>
<evidence type="ECO:0000313" key="2">
    <source>
        <dbReference type="Proteomes" id="UP001239111"/>
    </source>
</evidence>